<proteinExistence type="predicted"/>
<dbReference type="Proteomes" id="UP000002668">
    <property type="component" value="Genome"/>
</dbReference>
<accession>E5AF70</accession>
<dbReference type="HOGENOM" id="CLU_043034_3_1_1"/>
<dbReference type="InParanoid" id="E5AF70"/>
<dbReference type="OrthoDB" id="3162605at2759"/>
<dbReference type="EMBL" id="FP929139">
    <property type="protein sequence ID" value="CBY01859.1"/>
    <property type="molecule type" value="Genomic_DNA"/>
</dbReference>
<gene>
    <name evidence="3" type="ORF">LEMA_P006460.1</name>
</gene>
<dbReference type="Pfam" id="PF07510">
    <property type="entry name" value="GmrSD_C"/>
    <property type="match status" value="1"/>
</dbReference>
<feature type="domain" description="GmrSD restriction endonucleases C-terminal" evidence="2">
    <location>
        <begin position="110"/>
        <end position="202"/>
    </location>
</feature>
<dbReference type="PANTHER" id="PTHR24094">
    <property type="entry name" value="SECRETED PROTEIN"/>
    <property type="match status" value="1"/>
</dbReference>
<dbReference type="STRING" id="985895.E5AF70"/>
<protein>
    <submittedName>
        <fullName evidence="3">Similar to secreted protein</fullName>
    </submittedName>
</protein>
<dbReference type="RefSeq" id="XP_003845338.1">
    <property type="nucleotide sequence ID" value="XM_003845290.1"/>
</dbReference>
<evidence type="ECO:0000313" key="4">
    <source>
        <dbReference type="Proteomes" id="UP000002668"/>
    </source>
</evidence>
<feature type="signal peptide" evidence="1">
    <location>
        <begin position="1"/>
        <end position="17"/>
    </location>
</feature>
<feature type="chain" id="PRO_5003195276" evidence="1">
    <location>
        <begin position="18"/>
        <end position="209"/>
    </location>
</feature>
<keyword evidence="1" id="KW-0732">Signal</keyword>
<dbReference type="AlphaFoldDB" id="E5AF70"/>
<organism evidence="3 4">
    <name type="scientific">Leptosphaeria maculans (strain JN3 / isolate v23.1.3 / race Av1-4-5-6-7-8)</name>
    <name type="common">Blackleg fungus</name>
    <name type="synonym">Phoma lingam</name>
    <dbReference type="NCBI Taxonomy" id="985895"/>
    <lineage>
        <taxon>Eukaryota</taxon>
        <taxon>Fungi</taxon>
        <taxon>Dikarya</taxon>
        <taxon>Ascomycota</taxon>
        <taxon>Pezizomycotina</taxon>
        <taxon>Dothideomycetes</taxon>
        <taxon>Pleosporomycetidae</taxon>
        <taxon>Pleosporales</taxon>
        <taxon>Pleosporineae</taxon>
        <taxon>Leptosphaeriaceae</taxon>
        <taxon>Plenodomus</taxon>
        <taxon>Plenodomus lingam/Leptosphaeria maculans species complex</taxon>
    </lineage>
</organism>
<dbReference type="OMA" id="ASYYCTY"/>
<dbReference type="InterPro" id="IPR011089">
    <property type="entry name" value="GmrSD_C"/>
</dbReference>
<dbReference type="VEuPathDB" id="FungiDB:LEMA_P006460.1"/>
<reference evidence="4" key="1">
    <citation type="journal article" date="2011" name="Nat. Commun.">
        <title>Effector diversification within compartments of the Leptosphaeria maculans genome affected by Repeat-Induced Point mutations.</title>
        <authorList>
            <person name="Rouxel T."/>
            <person name="Grandaubert J."/>
            <person name="Hane J.K."/>
            <person name="Hoede C."/>
            <person name="van de Wouw A.P."/>
            <person name="Couloux A."/>
            <person name="Dominguez V."/>
            <person name="Anthouard V."/>
            <person name="Bally P."/>
            <person name="Bourras S."/>
            <person name="Cozijnsen A.J."/>
            <person name="Ciuffetti L.M."/>
            <person name="Degrave A."/>
            <person name="Dilmaghani A."/>
            <person name="Duret L."/>
            <person name="Fudal I."/>
            <person name="Goodwin S.B."/>
            <person name="Gout L."/>
            <person name="Glaser N."/>
            <person name="Linglin J."/>
            <person name="Kema G.H.J."/>
            <person name="Lapalu N."/>
            <person name="Lawrence C.B."/>
            <person name="May K."/>
            <person name="Meyer M."/>
            <person name="Ollivier B."/>
            <person name="Poulain J."/>
            <person name="Schoch C.L."/>
            <person name="Simon A."/>
            <person name="Spatafora J.W."/>
            <person name="Stachowiak A."/>
            <person name="Turgeon B.G."/>
            <person name="Tyler B.M."/>
            <person name="Vincent D."/>
            <person name="Weissenbach J."/>
            <person name="Amselem J."/>
            <person name="Quesneville H."/>
            <person name="Oliver R.P."/>
            <person name="Wincker P."/>
            <person name="Balesdent M.-H."/>
            <person name="Howlett B.J."/>
        </authorList>
    </citation>
    <scope>NUCLEOTIDE SEQUENCE [LARGE SCALE GENOMIC DNA]</scope>
    <source>
        <strain evidence="4">JN3 / isolate v23.1.3 / race Av1-4-5-6-7-8</strain>
    </source>
</reference>
<evidence type="ECO:0000259" key="2">
    <source>
        <dbReference type="Pfam" id="PF07510"/>
    </source>
</evidence>
<evidence type="ECO:0000313" key="3">
    <source>
        <dbReference type="EMBL" id="CBY01859.1"/>
    </source>
</evidence>
<dbReference type="eggNOG" id="ENOG502QWPZ">
    <property type="taxonomic scope" value="Eukaryota"/>
</dbReference>
<name>E5AF70_LEPMJ</name>
<dbReference type="GeneID" id="13286029"/>
<sequence length="209" mass="22595">MKTTIITALASLALVSATPTPLSLEARAPPNIPTKAQAESQLAGLTVRAQGPQTGYSRDLFPHWINQSGSCNTREVVLQRDGTGVVTDSSCAATSGRWVSPFDGATWTAASDVDIDHMVPLSNAWKSGAASWTTARRQQFANDLTNPQLIAVTDDVNQAKGDKGPEDWKPPLTSYYCTYSRMWIKVKSEWDLTITSAEKTALESMLSSC</sequence>
<keyword evidence="4" id="KW-1185">Reference proteome</keyword>
<dbReference type="PANTHER" id="PTHR24094:SF15">
    <property type="entry name" value="AMP-DEPENDENT SYNTHETASE_LIGASE DOMAIN-CONTAINING PROTEIN-RELATED"/>
    <property type="match status" value="1"/>
</dbReference>
<evidence type="ECO:0000256" key="1">
    <source>
        <dbReference type="SAM" id="SignalP"/>
    </source>
</evidence>